<keyword evidence="2" id="KW-0472">Membrane</keyword>
<evidence type="ECO:0000256" key="2">
    <source>
        <dbReference type="SAM" id="Phobius"/>
    </source>
</evidence>
<dbReference type="NCBIfam" id="TIGR00996">
    <property type="entry name" value="Mtu_fam_mce"/>
    <property type="match status" value="1"/>
</dbReference>
<dbReference type="PANTHER" id="PTHR33371">
    <property type="entry name" value="INTERMEMBRANE PHOSPHOLIPID TRANSPORT SYSTEM BINDING PROTEIN MLAD-RELATED"/>
    <property type="match status" value="1"/>
</dbReference>
<accession>A0ABT2M4G7</accession>
<proteinExistence type="predicted"/>
<name>A0ABT2M4G7_9MYCO</name>
<feature type="compositionally biased region" description="Low complexity" evidence="1">
    <location>
        <begin position="428"/>
        <end position="439"/>
    </location>
</feature>
<dbReference type="InterPro" id="IPR024516">
    <property type="entry name" value="Mce_C"/>
</dbReference>
<dbReference type="Pfam" id="PF02470">
    <property type="entry name" value="MlaD"/>
    <property type="match status" value="1"/>
</dbReference>
<gene>
    <name evidence="5" type="ORF">N4S67_01775</name>
</gene>
<sequence length="523" mass="54779">MAPARPKRRGIEARITPAVWTLFLLAAVGALIAVTSVMFAGTFRSYVPVTLTSDRAGLVMESGAKVKLHGVQVGQVTTIKGGQNPATLKLEIYPDQVKYIPANIGAEIRATTAFGAKYVNLLYPRDPSPDRLVSGQVIRSQNVSTEVNTVFENLTNVLHEIDPPKLNGALTALAEGLQGQGERIGEAISGGTEVLKAINPRADTIRRDWQALKGFSDTYSAAAEDILTVLDAASTTSTTISEHSKQLDDLLLSVIGLSRSGIDVLAPSKDNLVRAINVLEPTTSLLLKYDPQLTCLLQGGKLVLDDFVPVTGGANGYSTILDVALLFGDDSYRYPDNLPIYGGKGGPGGKPGCGSLPDVAKNWPVRYLVTNSGWGTGVDVRPNPGIGFPGYANYFPTTRGVPEPPSIRNRNGPAIGPVPYPGAPPYGAPQYAPDGTPLYPGLPPAPPPGAPRDPKPAPGSEPYTPPFPAQVQPTPLPRPSAPKPPPPPLEGPPPPPLGAEAPAPAPPPLEGAPPPLPAEEPAP</sequence>
<dbReference type="InterPro" id="IPR052336">
    <property type="entry name" value="MlaD_Phospholipid_Transporter"/>
</dbReference>
<evidence type="ECO:0000259" key="3">
    <source>
        <dbReference type="Pfam" id="PF02470"/>
    </source>
</evidence>
<evidence type="ECO:0000256" key="1">
    <source>
        <dbReference type="SAM" id="MobiDB-lite"/>
    </source>
</evidence>
<dbReference type="Proteomes" id="UP001206639">
    <property type="component" value="Unassembled WGS sequence"/>
</dbReference>
<dbReference type="Pfam" id="PF11887">
    <property type="entry name" value="Mce4_CUP1"/>
    <property type="match status" value="1"/>
</dbReference>
<evidence type="ECO:0000313" key="6">
    <source>
        <dbReference type="Proteomes" id="UP001206639"/>
    </source>
</evidence>
<feature type="region of interest" description="Disordered" evidence="1">
    <location>
        <begin position="402"/>
        <end position="523"/>
    </location>
</feature>
<feature type="domain" description="Mce/MlaD" evidence="3">
    <location>
        <begin position="46"/>
        <end position="122"/>
    </location>
</feature>
<feature type="domain" description="Mammalian cell entry C-terminal" evidence="4">
    <location>
        <begin position="129"/>
        <end position="347"/>
    </location>
</feature>
<feature type="transmembrane region" description="Helical" evidence="2">
    <location>
        <begin position="20"/>
        <end position="43"/>
    </location>
</feature>
<dbReference type="PANTHER" id="PTHR33371:SF19">
    <property type="entry name" value="MCE-FAMILY PROTEIN MCE4A"/>
    <property type="match status" value="1"/>
</dbReference>
<protein>
    <submittedName>
        <fullName evidence="5">MCE family protein</fullName>
    </submittedName>
</protein>
<evidence type="ECO:0000313" key="5">
    <source>
        <dbReference type="EMBL" id="MCT7657147.1"/>
    </source>
</evidence>
<keyword evidence="2" id="KW-0812">Transmembrane</keyword>
<reference evidence="6" key="1">
    <citation type="submission" date="2023-07" db="EMBL/GenBank/DDBJ databases">
        <authorList>
            <person name="Deng Y."/>
            <person name="Zhang Y.-Q."/>
        </authorList>
    </citation>
    <scope>NUCLEOTIDE SEQUENCE [LARGE SCALE GENOMIC DNA]</scope>
    <source>
        <strain evidence="6">CPCC 205710</strain>
    </source>
</reference>
<dbReference type="PRINTS" id="PR01217">
    <property type="entry name" value="PRICHEXTENSN"/>
</dbReference>
<dbReference type="EMBL" id="JAODWD010000001">
    <property type="protein sequence ID" value="MCT7657147.1"/>
    <property type="molecule type" value="Genomic_DNA"/>
</dbReference>
<organism evidence="5 6">
    <name type="scientific">Mycobacterium deserti</name>
    <dbReference type="NCBI Taxonomy" id="2978347"/>
    <lineage>
        <taxon>Bacteria</taxon>
        <taxon>Bacillati</taxon>
        <taxon>Actinomycetota</taxon>
        <taxon>Actinomycetes</taxon>
        <taxon>Mycobacteriales</taxon>
        <taxon>Mycobacteriaceae</taxon>
        <taxon>Mycobacterium</taxon>
    </lineage>
</organism>
<keyword evidence="2" id="KW-1133">Transmembrane helix</keyword>
<dbReference type="InterPro" id="IPR005693">
    <property type="entry name" value="Mce"/>
</dbReference>
<feature type="compositionally biased region" description="Pro residues" evidence="1">
    <location>
        <begin position="440"/>
        <end position="523"/>
    </location>
</feature>
<feature type="compositionally biased region" description="Pro residues" evidence="1">
    <location>
        <begin position="416"/>
        <end position="427"/>
    </location>
</feature>
<evidence type="ECO:0000259" key="4">
    <source>
        <dbReference type="Pfam" id="PF11887"/>
    </source>
</evidence>
<comment type="caution">
    <text evidence="5">The sequence shown here is derived from an EMBL/GenBank/DDBJ whole genome shotgun (WGS) entry which is preliminary data.</text>
</comment>
<keyword evidence="6" id="KW-1185">Reference proteome</keyword>
<dbReference type="InterPro" id="IPR003399">
    <property type="entry name" value="Mce/MlaD"/>
</dbReference>
<dbReference type="RefSeq" id="WP_260991218.1">
    <property type="nucleotide sequence ID" value="NZ_JAODWD010000001.1"/>
</dbReference>